<dbReference type="SUPFAM" id="SSF82689">
    <property type="entry name" value="Mechanosensitive channel protein MscS (YggB), C-terminal domain"/>
    <property type="match status" value="1"/>
</dbReference>
<accession>A0A1H3JHM5</accession>
<organism evidence="3 4">
    <name type="scientific">Nitrosomonas halophila</name>
    <dbReference type="NCBI Taxonomy" id="44576"/>
    <lineage>
        <taxon>Bacteria</taxon>
        <taxon>Pseudomonadati</taxon>
        <taxon>Pseudomonadota</taxon>
        <taxon>Betaproteobacteria</taxon>
        <taxon>Nitrosomonadales</taxon>
        <taxon>Nitrosomonadaceae</taxon>
        <taxon>Nitrosomonas</taxon>
    </lineage>
</organism>
<reference evidence="3 4" key="1">
    <citation type="submission" date="2016-10" db="EMBL/GenBank/DDBJ databases">
        <authorList>
            <person name="de Groot N.N."/>
        </authorList>
    </citation>
    <scope>NUCLEOTIDE SEQUENCE [LARGE SCALE GENOMIC DNA]</scope>
    <source>
        <strain evidence="3 4">Nm1</strain>
    </source>
</reference>
<dbReference type="RefSeq" id="WP_090414326.1">
    <property type="nucleotide sequence ID" value="NZ_FNOY01000033.1"/>
</dbReference>
<keyword evidence="1" id="KW-0175">Coiled coil</keyword>
<keyword evidence="2" id="KW-1133">Transmembrane helix</keyword>
<protein>
    <submittedName>
        <fullName evidence="3">Uncharacterized protein</fullName>
    </submittedName>
</protein>
<evidence type="ECO:0000256" key="1">
    <source>
        <dbReference type="SAM" id="Coils"/>
    </source>
</evidence>
<dbReference type="Proteomes" id="UP000198640">
    <property type="component" value="Unassembled WGS sequence"/>
</dbReference>
<feature type="coiled-coil region" evidence="1">
    <location>
        <begin position="42"/>
        <end position="95"/>
    </location>
</feature>
<evidence type="ECO:0000313" key="3">
    <source>
        <dbReference type="EMBL" id="SDY39510.1"/>
    </source>
</evidence>
<proteinExistence type="predicted"/>
<keyword evidence="4" id="KW-1185">Reference proteome</keyword>
<feature type="transmembrane region" description="Helical" evidence="2">
    <location>
        <begin position="233"/>
        <end position="253"/>
    </location>
</feature>
<dbReference type="OrthoDB" id="227003at2"/>
<keyword evidence="2" id="KW-0812">Transmembrane</keyword>
<feature type="transmembrane region" description="Helical" evidence="2">
    <location>
        <begin position="302"/>
        <end position="319"/>
    </location>
</feature>
<keyword evidence="2" id="KW-0472">Membrane</keyword>
<feature type="transmembrane region" description="Helical" evidence="2">
    <location>
        <begin position="274"/>
        <end position="296"/>
    </location>
</feature>
<dbReference type="AlphaFoldDB" id="A0A1H3JHM5"/>
<dbReference type="GO" id="GO:0016020">
    <property type="term" value="C:membrane"/>
    <property type="evidence" value="ECO:0007669"/>
    <property type="project" value="InterPro"/>
</dbReference>
<feature type="coiled-coil region" evidence="1">
    <location>
        <begin position="142"/>
        <end position="206"/>
    </location>
</feature>
<name>A0A1H3JHM5_9PROT</name>
<gene>
    <name evidence="3" type="ORF">SAMN05421881_103316</name>
</gene>
<dbReference type="EMBL" id="FNOY01000033">
    <property type="protein sequence ID" value="SDY39510.1"/>
    <property type="molecule type" value="Genomic_DNA"/>
</dbReference>
<dbReference type="InterPro" id="IPR011066">
    <property type="entry name" value="MscS_channel_C_sf"/>
</dbReference>
<sequence>MIVRGLILFIVLGWLPGLYAQPAADASVAAETAAPASPEEVLQTLLEAINKIEAERVQLKRQVKRTSDPAAAQQIEAQLEALDRDLQEMKNLFEETATGGLSLSALVHKPKEASFNWQRELEEIARPIFDELKQLTERPRLMERLKSERAVYEDRLQIARSAIAELEDAIAQTEAASVKKALNVLFEQWQDQRESAERRLQRIHAQLQRLSAPSNEPGKELAAKLQEFASGRGLNIVLAISGFMLIYLLLAGLERLFGRLNSRRHEPGTRRMARVAILLFRTLAIILSMFTAILVLYVRDDWLLLGLLILLTIGLVWGLQKSLPRYIKEIRILLNMGSVREGERIVYQGIPWKIVSLNFYTLLHNPLLHGGGLLRLPIDRLIDMQSRPYAPDEPWFPSQEGDIVILDGDVFGKVLLQTPETVQMQIMGAITTFSVESYLAKNPRNLSRDGFAVPITFGVDYQHQNVILSEIVPTLRAYLQEQLVQQPFHPHLKTLLVEFNEAAVSSLNLLVVAIFTGAGAEDYWSIRRFLQRTAVSACNQYGWIIPFEQVTVHLPPAQPLLPSARHVG</sequence>
<evidence type="ECO:0000313" key="4">
    <source>
        <dbReference type="Proteomes" id="UP000198640"/>
    </source>
</evidence>
<dbReference type="STRING" id="44576.SAMN05421881_103316"/>
<evidence type="ECO:0000256" key="2">
    <source>
        <dbReference type="SAM" id="Phobius"/>
    </source>
</evidence>